<accession>A0ABP8Z088</accession>
<dbReference type="EMBL" id="BAABLP010000002">
    <property type="protein sequence ID" value="GAA4743191.1"/>
    <property type="molecule type" value="Genomic_DNA"/>
</dbReference>
<dbReference type="SUPFAM" id="SSF56235">
    <property type="entry name" value="N-terminal nucleophile aminohydrolases (Ntn hydrolases)"/>
    <property type="match status" value="1"/>
</dbReference>
<dbReference type="PANTHER" id="PTHR42824">
    <property type="entry name" value="GLUTAMINE AMIDOTRANSFERASE"/>
    <property type="match status" value="1"/>
</dbReference>
<dbReference type="Gene3D" id="3.60.20.10">
    <property type="entry name" value="Glutamine Phosphoribosylpyrophosphate, subunit 1, domain 1"/>
    <property type="match status" value="1"/>
</dbReference>
<protein>
    <submittedName>
        <fullName evidence="3">Class II glutamine amidotransferase</fullName>
    </submittedName>
</protein>
<gene>
    <name evidence="3" type="ORF">GCM10025783_13390</name>
</gene>
<reference evidence="4" key="1">
    <citation type="journal article" date="2019" name="Int. J. Syst. Evol. Microbiol.">
        <title>The Global Catalogue of Microorganisms (GCM) 10K type strain sequencing project: providing services to taxonomists for standard genome sequencing and annotation.</title>
        <authorList>
            <consortium name="The Broad Institute Genomics Platform"/>
            <consortium name="The Broad Institute Genome Sequencing Center for Infectious Disease"/>
            <person name="Wu L."/>
            <person name="Ma J."/>
        </authorList>
    </citation>
    <scope>NUCLEOTIDE SEQUENCE [LARGE SCALE GENOMIC DNA]</scope>
    <source>
        <strain evidence="4">JCM 19015</strain>
    </source>
</reference>
<keyword evidence="4" id="KW-1185">Reference proteome</keyword>
<dbReference type="InterPro" id="IPR029055">
    <property type="entry name" value="Ntn_hydrolases_N"/>
</dbReference>
<evidence type="ECO:0000313" key="3">
    <source>
        <dbReference type="EMBL" id="GAA4743191.1"/>
    </source>
</evidence>
<dbReference type="Proteomes" id="UP001500121">
    <property type="component" value="Unassembled WGS sequence"/>
</dbReference>
<dbReference type="RefSeq" id="WP_345480274.1">
    <property type="nucleotide sequence ID" value="NZ_BAABLP010000002.1"/>
</dbReference>
<dbReference type="InterPro" id="IPR017932">
    <property type="entry name" value="GATase_2_dom"/>
</dbReference>
<dbReference type="PROSITE" id="PS51278">
    <property type="entry name" value="GATASE_TYPE_2"/>
    <property type="match status" value="1"/>
</dbReference>
<dbReference type="PANTHER" id="PTHR42824:SF1">
    <property type="entry name" value="GLUTAMINE AMIDOTRANSFERASE YAFJ-RELATED"/>
    <property type="match status" value="1"/>
</dbReference>
<evidence type="ECO:0000256" key="1">
    <source>
        <dbReference type="ARBA" id="ARBA00022962"/>
    </source>
</evidence>
<dbReference type="InterPro" id="IPR026869">
    <property type="entry name" value="EgtC-like"/>
</dbReference>
<proteinExistence type="predicted"/>
<organism evidence="3 4">
    <name type="scientific">Amnibacterium soli</name>
    <dbReference type="NCBI Taxonomy" id="1282736"/>
    <lineage>
        <taxon>Bacteria</taxon>
        <taxon>Bacillati</taxon>
        <taxon>Actinomycetota</taxon>
        <taxon>Actinomycetes</taxon>
        <taxon>Micrococcales</taxon>
        <taxon>Microbacteriaceae</taxon>
        <taxon>Amnibacterium</taxon>
    </lineage>
</organism>
<evidence type="ECO:0000313" key="4">
    <source>
        <dbReference type="Proteomes" id="UP001500121"/>
    </source>
</evidence>
<feature type="domain" description="Glutamine amidotransferase type-2" evidence="2">
    <location>
        <begin position="2"/>
        <end position="234"/>
    </location>
</feature>
<name>A0ABP8Z088_9MICO</name>
<evidence type="ECO:0000259" key="2">
    <source>
        <dbReference type="PROSITE" id="PS51278"/>
    </source>
</evidence>
<keyword evidence="1 3" id="KW-0315">Glutamine amidotransferase</keyword>
<dbReference type="CDD" id="cd01908">
    <property type="entry name" value="YafJ"/>
    <property type="match status" value="1"/>
</dbReference>
<comment type="caution">
    <text evidence="3">The sequence shown here is derived from an EMBL/GenBank/DDBJ whole genome shotgun (WGS) entry which is preliminary data.</text>
</comment>
<sequence length="273" mass="29143">MCRLLGSASPAPATLETVLGSGQRQVFTDMAQLHRDGWGTAWRDGAGRVQRHVRATTATGDARLEHTLAEEASTARIVHLRLATMGLACSTENTHPFVADGMAFAHNGSLEPAGPIERLIGQEQLASLEGTTDSERYFAAVRTLVARGASVFDALVDTVAALRRAYPHRSLNALLLSGTELFAVHASQDVPIPHGVFAASGIPVERLPRHHVDAYYLMRTRRGEDGSILFASSGLDITGWDPLPAETVTRVDLATLALETVPLDAAAPRALVA</sequence>
<dbReference type="Pfam" id="PF13230">
    <property type="entry name" value="GATase_4"/>
    <property type="match status" value="1"/>
</dbReference>